<evidence type="ECO:0000313" key="2">
    <source>
        <dbReference type="EMBL" id="KAF9623166.1"/>
    </source>
</evidence>
<evidence type="ECO:0000313" key="3">
    <source>
        <dbReference type="Proteomes" id="UP000631114"/>
    </source>
</evidence>
<dbReference type="AlphaFoldDB" id="A0A835IT31"/>
<accession>A0A835IT31</accession>
<protein>
    <submittedName>
        <fullName evidence="2">Uncharacterized protein</fullName>
    </submittedName>
</protein>
<keyword evidence="3" id="KW-1185">Reference proteome</keyword>
<dbReference type="OrthoDB" id="76567at2759"/>
<dbReference type="Proteomes" id="UP000631114">
    <property type="component" value="Unassembled WGS sequence"/>
</dbReference>
<feature type="compositionally biased region" description="Polar residues" evidence="1">
    <location>
        <begin position="236"/>
        <end position="249"/>
    </location>
</feature>
<feature type="region of interest" description="Disordered" evidence="1">
    <location>
        <begin position="203"/>
        <end position="249"/>
    </location>
</feature>
<organism evidence="2 3">
    <name type="scientific">Coptis chinensis</name>
    <dbReference type="NCBI Taxonomy" id="261450"/>
    <lineage>
        <taxon>Eukaryota</taxon>
        <taxon>Viridiplantae</taxon>
        <taxon>Streptophyta</taxon>
        <taxon>Embryophyta</taxon>
        <taxon>Tracheophyta</taxon>
        <taxon>Spermatophyta</taxon>
        <taxon>Magnoliopsida</taxon>
        <taxon>Ranunculales</taxon>
        <taxon>Ranunculaceae</taxon>
        <taxon>Coptidoideae</taxon>
        <taxon>Coptis</taxon>
    </lineage>
</organism>
<comment type="caution">
    <text evidence="2">The sequence shown here is derived from an EMBL/GenBank/DDBJ whole genome shotgun (WGS) entry which is preliminary data.</text>
</comment>
<name>A0A835IT31_9MAGN</name>
<gene>
    <name evidence="2" type="ORF">IFM89_037747</name>
</gene>
<dbReference type="EMBL" id="JADFTS010000002">
    <property type="protein sequence ID" value="KAF9623166.1"/>
    <property type="molecule type" value="Genomic_DNA"/>
</dbReference>
<feature type="compositionally biased region" description="Polar residues" evidence="1">
    <location>
        <begin position="203"/>
        <end position="220"/>
    </location>
</feature>
<evidence type="ECO:0000256" key="1">
    <source>
        <dbReference type="SAM" id="MobiDB-lite"/>
    </source>
</evidence>
<reference evidence="2 3" key="1">
    <citation type="submission" date="2020-10" db="EMBL/GenBank/DDBJ databases">
        <title>The Coptis chinensis genome and diversification of protoberbering-type alkaloids.</title>
        <authorList>
            <person name="Wang B."/>
            <person name="Shu S."/>
            <person name="Song C."/>
            <person name="Liu Y."/>
        </authorList>
    </citation>
    <scope>NUCLEOTIDE SEQUENCE [LARGE SCALE GENOMIC DNA]</scope>
    <source>
        <strain evidence="2">HL-2020</strain>
        <tissue evidence="2">Leaf</tissue>
    </source>
</reference>
<proteinExistence type="predicted"/>
<sequence length="249" mass="26436">MPRYYCDYCDTKDQGASWAFQQVGAAYNQHLASFPPRPRLPILPIPGTTQGLMNSGIPGMRPPVLPRPAPPVCPVSERMMKTMLYGVYLKRLAEAVECENEDLLCCGILTMRRMKAFPTKTLLFTAIAGYCHCDNGYGPGPMMPPMVAPPGAPPMPMQVNGLPRPPTMNPPLTVPGGTSTAVTNGLPSLVTQAVYQGNPTASGSGAFDSYNNNATPGLQRSATGGTTASSTNSTSQDGYSYSQASDSNH</sequence>
<feature type="compositionally biased region" description="Low complexity" evidence="1">
    <location>
        <begin position="221"/>
        <end position="235"/>
    </location>
</feature>